<dbReference type="Proteomes" id="UP000198744">
    <property type="component" value="Unassembled WGS sequence"/>
</dbReference>
<dbReference type="Gene3D" id="3.40.50.300">
    <property type="entry name" value="P-loop containing nucleotide triphosphate hydrolases"/>
    <property type="match status" value="1"/>
</dbReference>
<dbReference type="GO" id="GO:0015421">
    <property type="term" value="F:ABC-type oligopeptide transporter activity"/>
    <property type="evidence" value="ECO:0007669"/>
    <property type="project" value="TreeGrafter"/>
</dbReference>
<proteinExistence type="predicted"/>
<dbReference type="Pfam" id="PF00005">
    <property type="entry name" value="ABC_tran"/>
    <property type="match status" value="1"/>
</dbReference>
<dbReference type="GO" id="GO:0016887">
    <property type="term" value="F:ATP hydrolysis activity"/>
    <property type="evidence" value="ECO:0007669"/>
    <property type="project" value="InterPro"/>
</dbReference>
<dbReference type="STRING" id="43775.SAMN04489760_1332"/>
<keyword evidence="3" id="KW-1185">Reference proteome</keyword>
<reference evidence="2 3" key="1">
    <citation type="submission" date="2016-10" db="EMBL/GenBank/DDBJ databases">
        <authorList>
            <person name="de Groot N.N."/>
        </authorList>
    </citation>
    <scope>NUCLEOTIDE SEQUENCE [LARGE SCALE GENOMIC DNA]</scope>
    <source>
        <strain evidence="2 3">DSM 8423</strain>
    </source>
</reference>
<dbReference type="InterPro" id="IPR027417">
    <property type="entry name" value="P-loop_NTPase"/>
</dbReference>
<evidence type="ECO:0000313" key="3">
    <source>
        <dbReference type="Proteomes" id="UP000198744"/>
    </source>
</evidence>
<feature type="domain" description="ABC transporter" evidence="1">
    <location>
        <begin position="15"/>
        <end position="67"/>
    </location>
</feature>
<gene>
    <name evidence="2" type="ORF">SAMN04489760_1332</name>
</gene>
<dbReference type="PANTHER" id="PTHR43394:SF1">
    <property type="entry name" value="ATP-BINDING CASSETTE SUB-FAMILY B MEMBER 10, MITOCHONDRIAL"/>
    <property type="match status" value="1"/>
</dbReference>
<dbReference type="AlphaFoldDB" id="A0A1H8ABD0"/>
<evidence type="ECO:0000313" key="2">
    <source>
        <dbReference type="EMBL" id="SEM67109.1"/>
    </source>
</evidence>
<dbReference type="SUPFAM" id="SSF52540">
    <property type="entry name" value="P-loop containing nucleoside triphosphate hydrolases"/>
    <property type="match status" value="1"/>
</dbReference>
<protein>
    <submittedName>
        <fullName evidence="2">ABC transporter</fullName>
    </submittedName>
</protein>
<name>A0A1H8ABD0_9BACT</name>
<dbReference type="InterPro" id="IPR003439">
    <property type="entry name" value="ABC_transporter-like_ATP-bd"/>
</dbReference>
<dbReference type="GO" id="GO:0005524">
    <property type="term" value="F:ATP binding"/>
    <property type="evidence" value="ECO:0007669"/>
    <property type="project" value="InterPro"/>
</dbReference>
<evidence type="ECO:0000259" key="1">
    <source>
        <dbReference type="Pfam" id="PF00005"/>
    </source>
</evidence>
<accession>A0A1H8ABD0</accession>
<dbReference type="EMBL" id="FOBS01000033">
    <property type="protein sequence ID" value="SEM67109.1"/>
    <property type="molecule type" value="Genomic_DNA"/>
</dbReference>
<organism evidence="2 3">
    <name type="scientific">Syntrophus gentianae</name>
    <dbReference type="NCBI Taxonomy" id="43775"/>
    <lineage>
        <taxon>Bacteria</taxon>
        <taxon>Pseudomonadati</taxon>
        <taxon>Thermodesulfobacteriota</taxon>
        <taxon>Syntrophia</taxon>
        <taxon>Syntrophales</taxon>
        <taxon>Syntrophaceae</taxon>
        <taxon>Syntrophus</taxon>
    </lineage>
</organism>
<sequence length="139" mass="15554">MNATDEEVELAARLANAHSFIERLPQGYETVLGEEGGNLSQGQRQLLTIARAILADPAILILDEATSSVDTRTEMHIQQAMRKLMKGRTSFVIAHRLSTIQKADEILVIRDGSILERGNHQQLLEAQGFYSELYNSQFE</sequence>
<dbReference type="PANTHER" id="PTHR43394">
    <property type="entry name" value="ATP-DEPENDENT PERMEASE MDL1, MITOCHONDRIAL"/>
    <property type="match status" value="1"/>
</dbReference>
<dbReference type="InterPro" id="IPR039421">
    <property type="entry name" value="Type_1_exporter"/>
</dbReference>